<evidence type="ECO:0000313" key="3">
    <source>
        <dbReference type="Proteomes" id="UP000735302"/>
    </source>
</evidence>
<dbReference type="AlphaFoldDB" id="A0AAV3Y1R4"/>
<name>A0AAV3Y1R4_9GAST</name>
<accession>A0AAV3Y1R4</accession>
<comment type="caution">
    <text evidence="2">The sequence shown here is derived from an EMBL/GenBank/DDBJ whole genome shotgun (WGS) entry which is preliminary data.</text>
</comment>
<organism evidence="2 3">
    <name type="scientific">Plakobranchus ocellatus</name>
    <dbReference type="NCBI Taxonomy" id="259542"/>
    <lineage>
        <taxon>Eukaryota</taxon>
        <taxon>Metazoa</taxon>
        <taxon>Spiralia</taxon>
        <taxon>Lophotrochozoa</taxon>
        <taxon>Mollusca</taxon>
        <taxon>Gastropoda</taxon>
        <taxon>Heterobranchia</taxon>
        <taxon>Euthyneura</taxon>
        <taxon>Panpulmonata</taxon>
        <taxon>Sacoglossa</taxon>
        <taxon>Placobranchoidea</taxon>
        <taxon>Plakobranchidae</taxon>
        <taxon>Plakobranchus</taxon>
    </lineage>
</organism>
<feature type="compositionally biased region" description="Basic and acidic residues" evidence="1">
    <location>
        <begin position="149"/>
        <end position="160"/>
    </location>
</feature>
<sequence>MPARGGFTKYLPGGRRPEDADPNDRNCFTMNGGVHHAPGARAGGRGPPIGHKDSNATNITTTSSMDDPETPTDTAQVRGGDRDDNTEELKEDTSTMRKNTLTMMIKKKKVEKEEEEMEEEEEEKEEEQNEEDEEEDQMEEEKEEEEEAEEKKTREEEQSTQKKIVQHPTKQEGSSKKLVPEMKPEEVDREQFLAFKIWRPRFPNSTTDGMNN</sequence>
<feature type="region of interest" description="Disordered" evidence="1">
    <location>
        <begin position="1"/>
        <end position="185"/>
    </location>
</feature>
<proteinExistence type="predicted"/>
<reference evidence="2 3" key="1">
    <citation type="journal article" date="2021" name="Elife">
        <title>Chloroplast acquisition without the gene transfer in kleptoplastic sea slugs, Plakobranchus ocellatus.</title>
        <authorList>
            <person name="Maeda T."/>
            <person name="Takahashi S."/>
            <person name="Yoshida T."/>
            <person name="Shimamura S."/>
            <person name="Takaki Y."/>
            <person name="Nagai Y."/>
            <person name="Toyoda A."/>
            <person name="Suzuki Y."/>
            <person name="Arimoto A."/>
            <person name="Ishii H."/>
            <person name="Satoh N."/>
            <person name="Nishiyama T."/>
            <person name="Hasebe M."/>
            <person name="Maruyama T."/>
            <person name="Minagawa J."/>
            <person name="Obokata J."/>
            <person name="Shigenobu S."/>
        </authorList>
    </citation>
    <scope>NUCLEOTIDE SEQUENCE [LARGE SCALE GENOMIC DNA]</scope>
</reference>
<evidence type="ECO:0000313" key="2">
    <source>
        <dbReference type="EMBL" id="GFN77025.1"/>
    </source>
</evidence>
<feature type="compositionally biased region" description="Polar residues" evidence="1">
    <location>
        <begin position="55"/>
        <end position="75"/>
    </location>
</feature>
<evidence type="ECO:0000256" key="1">
    <source>
        <dbReference type="SAM" id="MobiDB-lite"/>
    </source>
</evidence>
<dbReference type="EMBL" id="BLXT01000430">
    <property type="protein sequence ID" value="GFN77025.1"/>
    <property type="molecule type" value="Genomic_DNA"/>
</dbReference>
<gene>
    <name evidence="2" type="ORF">PoB_000353100</name>
</gene>
<feature type="compositionally biased region" description="Basic and acidic residues" evidence="1">
    <location>
        <begin position="169"/>
        <end position="185"/>
    </location>
</feature>
<feature type="compositionally biased region" description="Acidic residues" evidence="1">
    <location>
        <begin position="113"/>
        <end position="148"/>
    </location>
</feature>
<dbReference type="Proteomes" id="UP000735302">
    <property type="component" value="Unassembled WGS sequence"/>
</dbReference>
<protein>
    <submittedName>
        <fullName evidence="2">Uncharacterized protein</fullName>
    </submittedName>
</protein>
<keyword evidence="3" id="KW-1185">Reference proteome</keyword>
<feature type="compositionally biased region" description="Basic and acidic residues" evidence="1">
    <location>
        <begin position="15"/>
        <end position="24"/>
    </location>
</feature>
<feature type="compositionally biased region" description="Basic and acidic residues" evidence="1">
    <location>
        <begin position="79"/>
        <end position="95"/>
    </location>
</feature>